<keyword evidence="3" id="KW-1185">Reference proteome</keyword>
<dbReference type="GO" id="GO:0016740">
    <property type="term" value="F:transferase activity"/>
    <property type="evidence" value="ECO:0007669"/>
    <property type="project" value="UniProtKB-KW"/>
</dbReference>
<dbReference type="Pfam" id="PF02458">
    <property type="entry name" value="Transferase"/>
    <property type="match status" value="1"/>
</dbReference>
<sequence length="295" mass="31139">MDAIVSTWALNTAAAAGCNSFTTYDTPSHDRTPLMQGMPGAQVDDFPEYILQPSADVSAPQMPAGFELPPLKAHIFRFSPEALASLKAAAAAFSTHDALCAFIWRHMTLARRVPGAPASAPAAGNDDSSALAFAVNIRGRTSPPLPPTYLGNASMLSMTSRLSVSTLTTDTGLIQAAGAIRKSLKALSSPSRVPLTIGLLSSRPDATDFKLAYNAFLGPDVIATSWADLRIYQSDWGSLGTVQSFRTPGEGADGVITVFPRLKDGGLEVTVALEVGAMGRLLEDEQFNKVAQLWG</sequence>
<evidence type="ECO:0000313" key="2">
    <source>
        <dbReference type="EMBL" id="KAF7549648.1"/>
    </source>
</evidence>
<keyword evidence="1" id="KW-0808">Transferase</keyword>
<dbReference type="InterPro" id="IPR023213">
    <property type="entry name" value="CAT-like_dom_sf"/>
</dbReference>
<dbReference type="Gene3D" id="3.30.559.10">
    <property type="entry name" value="Chloramphenicol acetyltransferase-like domain"/>
    <property type="match status" value="1"/>
</dbReference>
<name>A0A9P5LH13_9HYPO</name>
<dbReference type="SUPFAM" id="SSF52777">
    <property type="entry name" value="CoA-dependent acyltransferases"/>
    <property type="match status" value="1"/>
</dbReference>
<dbReference type="PANTHER" id="PTHR31896">
    <property type="entry name" value="FAMILY REGULATORY PROTEIN, PUTATIVE (AFU_ORTHOLOGUE AFUA_3G14730)-RELATED"/>
    <property type="match status" value="1"/>
</dbReference>
<dbReference type="EMBL" id="JAANBB010000117">
    <property type="protein sequence ID" value="KAF7549648.1"/>
    <property type="molecule type" value="Genomic_DNA"/>
</dbReference>
<dbReference type="PANTHER" id="PTHR31896:SF64">
    <property type="entry name" value="TRICHOTHECENE 3-O-ACETYLTRANSFERASE"/>
    <property type="match status" value="1"/>
</dbReference>
<protein>
    <submittedName>
        <fullName evidence="2">Uncharacterized protein</fullName>
    </submittedName>
</protein>
<evidence type="ECO:0000313" key="3">
    <source>
        <dbReference type="Proteomes" id="UP000722485"/>
    </source>
</evidence>
<dbReference type="AlphaFoldDB" id="A0A9P5LH13"/>
<dbReference type="Proteomes" id="UP000722485">
    <property type="component" value="Unassembled WGS sequence"/>
</dbReference>
<evidence type="ECO:0000256" key="1">
    <source>
        <dbReference type="ARBA" id="ARBA00022679"/>
    </source>
</evidence>
<dbReference type="InterPro" id="IPR051283">
    <property type="entry name" value="Sec_Metabolite_Acyltrans"/>
</dbReference>
<gene>
    <name evidence="2" type="ORF">G7Z17_g6254</name>
</gene>
<comment type="caution">
    <text evidence="2">The sequence shown here is derived from an EMBL/GenBank/DDBJ whole genome shotgun (WGS) entry which is preliminary data.</text>
</comment>
<dbReference type="OrthoDB" id="1862401at2759"/>
<organism evidence="2 3">
    <name type="scientific">Cylindrodendrum hubeiense</name>
    <dbReference type="NCBI Taxonomy" id="595255"/>
    <lineage>
        <taxon>Eukaryota</taxon>
        <taxon>Fungi</taxon>
        <taxon>Dikarya</taxon>
        <taxon>Ascomycota</taxon>
        <taxon>Pezizomycotina</taxon>
        <taxon>Sordariomycetes</taxon>
        <taxon>Hypocreomycetidae</taxon>
        <taxon>Hypocreales</taxon>
        <taxon>Nectriaceae</taxon>
        <taxon>Cylindrodendrum</taxon>
    </lineage>
</organism>
<proteinExistence type="predicted"/>
<accession>A0A9P5LH13</accession>
<reference evidence="2" key="1">
    <citation type="submission" date="2020-03" db="EMBL/GenBank/DDBJ databases">
        <title>Draft Genome Sequence of Cylindrodendrum hubeiense.</title>
        <authorList>
            <person name="Buettner E."/>
            <person name="Kellner H."/>
        </authorList>
    </citation>
    <scope>NUCLEOTIDE SEQUENCE</scope>
    <source>
        <strain evidence="2">IHI 201604</strain>
    </source>
</reference>